<dbReference type="eggNOG" id="arCOG01000">
    <property type="taxonomic scope" value="Archaea"/>
</dbReference>
<dbReference type="OrthoDB" id="1346at2157"/>
<gene>
    <name evidence="3" type="ordered locus">Metfor_2704</name>
</gene>
<dbReference type="Pfam" id="PF01321">
    <property type="entry name" value="Creatinase_N"/>
    <property type="match status" value="1"/>
</dbReference>
<dbReference type="PANTHER" id="PTHR46112:SF2">
    <property type="entry name" value="XAA-PRO AMINOPEPTIDASE P-RELATED"/>
    <property type="match status" value="1"/>
</dbReference>
<dbReference type="RefSeq" id="WP_015286651.1">
    <property type="nucleotide sequence ID" value="NC_019943.1"/>
</dbReference>
<evidence type="ECO:0000259" key="2">
    <source>
        <dbReference type="Pfam" id="PF01321"/>
    </source>
</evidence>
<keyword evidence="3" id="KW-0378">Hydrolase</keyword>
<dbReference type="FunCoup" id="L0HKW5">
    <property type="interactions" value="75"/>
</dbReference>
<feature type="domain" description="Peptidase M24" evidence="1">
    <location>
        <begin position="144"/>
        <end position="360"/>
    </location>
</feature>
<keyword evidence="3" id="KW-0645">Protease</keyword>
<sequence length="375" mass="40515">MDPLSEAIRKSGADAYVMYASSRDADMRYMTKFVTSDPFVFFRKSGGKDTIIISQMEVGRASRESPAAVMTRAEAHLPEILKKEKDPLRATAKMIAGQAGKKILVPPQFPVGLARALEKYCTVIVDSGTILSMRAEKSHAEIAAMRRVQKVTETALGLGVELIRKATVKKGILSLKGKPLTSEDIRFVMHTHLLSCGCTAVDTIVACGGDTAIPHATGTGPLRADEPIIIDLFPVEEASGYYADMTRTVVKGEPSNEIREMYDVLCEAKHLATSLIKPGVPGADVYQAVVDFFKDHRYESDTRGFTHNLGHGVGLQVHELPTVGPAGTELSAGNVITIEPGLYYPGTGGVRLEDMGAVTAKGFSNFTHFSEELVL</sequence>
<evidence type="ECO:0000259" key="1">
    <source>
        <dbReference type="Pfam" id="PF00557"/>
    </source>
</evidence>
<proteinExistence type="predicted"/>
<dbReference type="Proteomes" id="UP000010824">
    <property type="component" value="Chromosome"/>
</dbReference>
<dbReference type="STRING" id="593750.Metfor_2704"/>
<dbReference type="InterPro" id="IPR036005">
    <property type="entry name" value="Creatinase/aminopeptidase-like"/>
</dbReference>
<dbReference type="Gene3D" id="3.90.230.10">
    <property type="entry name" value="Creatinase/methionine aminopeptidase superfamily"/>
    <property type="match status" value="1"/>
</dbReference>
<dbReference type="EMBL" id="CP003167">
    <property type="protein sequence ID" value="AGB03689.1"/>
    <property type="molecule type" value="Genomic_DNA"/>
</dbReference>
<dbReference type="Pfam" id="PF00557">
    <property type="entry name" value="Peptidase_M24"/>
    <property type="match status" value="1"/>
</dbReference>
<dbReference type="InterPro" id="IPR029149">
    <property type="entry name" value="Creatin/AminoP/Spt16_N"/>
</dbReference>
<dbReference type="HOGENOM" id="CLU_017266_4_3_2"/>
<dbReference type="KEGG" id="mfo:Metfor_2704"/>
<organism evidence="3 4">
    <name type="scientific">Methanoregula formicica (strain DSM 22288 / NBRC 105244 / SMSP)</name>
    <dbReference type="NCBI Taxonomy" id="593750"/>
    <lineage>
        <taxon>Archaea</taxon>
        <taxon>Methanobacteriati</taxon>
        <taxon>Methanobacteriota</taxon>
        <taxon>Stenosarchaea group</taxon>
        <taxon>Methanomicrobia</taxon>
        <taxon>Methanomicrobiales</taxon>
        <taxon>Methanoregulaceae</taxon>
        <taxon>Methanoregula</taxon>
    </lineage>
</organism>
<reference evidence="4" key="1">
    <citation type="submission" date="2011-12" db="EMBL/GenBank/DDBJ databases">
        <title>Complete sequence of Methanoregula formicicum SMSP.</title>
        <authorList>
            <person name="Lucas S."/>
            <person name="Han J."/>
            <person name="Lapidus A."/>
            <person name="Cheng J.-F."/>
            <person name="Goodwin L."/>
            <person name="Pitluck S."/>
            <person name="Peters L."/>
            <person name="Ovchinnikova G."/>
            <person name="Teshima H."/>
            <person name="Detter J.C."/>
            <person name="Han C."/>
            <person name="Tapia R."/>
            <person name="Land M."/>
            <person name="Hauser L."/>
            <person name="Kyrpides N."/>
            <person name="Ivanova N."/>
            <person name="Pagani I."/>
            <person name="Imachi H."/>
            <person name="Tamaki H."/>
            <person name="Sekiguchi Y."/>
            <person name="Kamagata Y."/>
            <person name="Cadillo-Quiroz H."/>
            <person name="Zinder S."/>
            <person name="Liu W.-T."/>
            <person name="Woyke T."/>
        </authorList>
    </citation>
    <scope>NUCLEOTIDE SEQUENCE [LARGE SCALE GENOMIC DNA]</scope>
    <source>
        <strain evidence="4">DSM 22288 / NBRC 105244 / SMSP</strain>
    </source>
</reference>
<protein>
    <submittedName>
        <fullName evidence="3">Xaa-Pro aminopeptidase</fullName>
    </submittedName>
</protein>
<feature type="domain" description="Creatinase N-terminal" evidence="2">
    <location>
        <begin position="4"/>
        <end position="119"/>
    </location>
</feature>
<keyword evidence="4" id="KW-1185">Reference proteome</keyword>
<dbReference type="GO" id="GO:0004177">
    <property type="term" value="F:aminopeptidase activity"/>
    <property type="evidence" value="ECO:0007669"/>
    <property type="project" value="UniProtKB-KW"/>
</dbReference>
<dbReference type="GeneID" id="14308487"/>
<dbReference type="PANTHER" id="PTHR46112">
    <property type="entry name" value="AMINOPEPTIDASE"/>
    <property type="match status" value="1"/>
</dbReference>
<reference evidence="3 4" key="2">
    <citation type="journal article" date="2014" name="Genome Announc.">
        <title>Complete Genome Sequence of Methanoregula formicica SMSPT, a Mesophilic Hydrogenotrophic Methanogen Isolated from a Methanogenic Upflow Anaerobic Sludge Blanket Reactor.</title>
        <authorList>
            <person name="Yamamoto K."/>
            <person name="Tamaki H."/>
            <person name="Cadillo-Quiroz H."/>
            <person name="Imachi H."/>
            <person name="Kyrpides N."/>
            <person name="Woyke T."/>
            <person name="Goodwin L."/>
            <person name="Zinder S.H."/>
            <person name="Kamagata Y."/>
            <person name="Liu W.T."/>
        </authorList>
    </citation>
    <scope>NUCLEOTIDE SEQUENCE [LARGE SCALE GENOMIC DNA]</scope>
    <source>
        <strain evidence="4">DSM 22288 / NBRC 105244 / SMSP</strain>
    </source>
</reference>
<dbReference type="InterPro" id="IPR000587">
    <property type="entry name" value="Creatinase_N"/>
</dbReference>
<keyword evidence="3" id="KW-0031">Aminopeptidase</keyword>
<dbReference type="Gene3D" id="3.40.350.10">
    <property type="entry name" value="Creatinase/prolidase N-terminal domain"/>
    <property type="match status" value="1"/>
</dbReference>
<dbReference type="SUPFAM" id="SSF55920">
    <property type="entry name" value="Creatinase/aminopeptidase"/>
    <property type="match status" value="1"/>
</dbReference>
<accession>L0HKW5</accession>
<name>L0HKW5_METFS</name>
<dbReference type="AlphaFoldDB" id="L0HKW5"/>
<dbReference type="InterPro" id="IPR000994">
    <property type="entry name" value="Pept_M24"/>
</dbReference>
<evidence type="ECO:0000313" key="4">
    <source>
        <dbReference type="Proteomes" id="UP000010824"/>
    </source>
</evidence>
<dbReference type="InterPro" id="IPR050659">
    <property type="entry name" value="Peptidase_M24B"/>
</dbReference>
<evidence type="ECO:0000313" key="3">
    <source>
        <dbReference type="EMBL" id="AGB03689.1"/>
    </source>
</evidence>
<dbReference type="InParanoid" id="L0HKW5"/>